<dbReference type="PANTHER" id="PTHR43214">
    <property type="entry name" value="TWO-COMPONENT RESPONSE REGULATOR"/>
    <property type="match status" value="1"/>
</dbReference>
<dbReference type="SUPFAM" id="SSF52172">
    <property type="entry name" value="CheY-like"/>
    <property type="match status" value="1"/>
</dbReference>
<dbReference type="InterPro" id="IPR011006">
    <property type="entry name" value="CheY-like_superfamily"/>
</dbReference>
<dbReference type="InterPro" id="IPR001789">
    <property type="entry name" value="Sig_transdc_resp-reg_receiver"/>
</dbReference>
<dbReference type="GO" id="GO:0000160">
    <property type="term" value="P:phosphorelay signal transduction system"/>
    <property type="evidence" value="ECO:0007669"/>
    <property type="project" value="InterPro"/>
</dbReference>
<dbReference type="InterPro" id="IPR039420">
    <property type="entry name" value="WalR-like"/>
</dbReference>
<dbReference type="InterPro" id="IPR016032">
    <property type="entry name" value="Sig_transdc_resp-reg_C-effctor"/>
</dbReference>
<evidence type="ECO:0000256" key="2">
    <source>
        <dbReference type="PROSITE-ProRule" id="PRU00169"/>
    </source>
</evidence>
<dbReference type="GO" id="GO:0003677">
    <property type="term" value="F:DNA binding"/>
    <property type="evidence" value="ECO:0007669"/>
    <property type="project" value="UniProtKB-KW"/>
</dbReference>
<dbReference type="EMBL" id="WTYT01000003">
    <property type="protein sequence ID" value="MXO65565.1"/>
    <property type="molecule type" value="Genomic_DNA"/>
</dbReference>
<feature type="domain" description="Response regulatory" evidence="4">
    <location>
        <begin position="10"/>
        <end position="126"/>
    </location>
</feature>
<dbReference type="Proteomes" id="UP000438476">
    <property type="component" value="Unassembled WGS sequence"/>
</dbReference>
<dbReference type="RefSeq" id="WP_160736024.1">
    <property type="nucleotide sequence ID" value="NZ_WTYT01000003.1"/>
</dbReference>
<organism evidence="5 6">
    <name type="scientific">Altericroceibacterium endophyticum</name>
    <dbReference type="NCBI Taxonomy" id="1808508"/>
    <lineage>
        <taxon>Bacteria</taxon>
        <taxon>Pseudomonadati</taxon>
        <taxon>Pseudomonadota</taxon>
        <taxon>Alphaproteobacteria</taxon>
        <taxon>Sphingomonadales</taxon>
        <taxon>Erythrobacteraceae</taxon>
        <taxon>Altericroceibacterium</taxon>
    </lineage>
</organism>
<dbReference type="SMART" id="SM00421">
    <property type="entry name" value="HTH_LUXR"/>
    <property type="match status" value="1"/>
</dbReference>
<proteinExistence type="predicted"/>
<evidence type="ECO:0000313" key="6">
    <source>
        <dbReference type="Proteomes" id="UP000438476"/>
    </source>
</evidence>
<dbReference type="CDD" id="cd06170">
    <property type="entry name" value="LuxR_C_like"/>
    <property type="match status" value="1"/>
</dbReference>
<dbReference type="AlphaFoldDB" id="A0A6I4T6V3"/>
<gene>
    <name evidence="5" type="ORF">GRI91_07345</name>
</gene>
<dbReference type="InterPro" id="IPR036388">
    <property type="entry name" value="WH-like_DNA-bd_sf"/>
</dbReference>
<dbReference type="Pfam" id="PF00196">
    <property type="entry name" value="GerE"/>
    <property type="match status" value="1"/>
</dbReference>
<dbReference type="Pfam" id="PF00072">
    <property type="entry name" value="Response_reg"/>
    <property type="match status" value="1"/>
</dbReference>
<dbReference type="OrthoDB" id="5292887at2"/>
<keyword evidence="6" id="KW-1185">Reference proteome</keyword>
<dbReference type="Gene3D" id="3.40.50.2300">
    <property type="match status" value="1"/>
</dbReference>
<dbReference type="SMART" id="SM00448">
    <property type="entry name" value="REC"/>
    <property type="match status" value="1"/>
</dbReference>
<protein>
    <submittedName>
        <fullName evidence="5">Response regulator</fullName>
    </submittedName>
</protein>
<feature type="modified residue" description="4-aspartylphosphate" evidence="2">
    <location>
        <position position="59"/>
    </location>
</feature>
<evidence type="ECO:0000256" key="1">
    <source>
        <dbReference type="ARBA" id="ARBA00023125"/>
    </source>
</evidence>
<evidence type="ECO:0000313" key="5">
    <source>
        <dbReference type="EMBL" id="MXO65565.1"/>
    </source>
</evidence>
<dbReference type="PROSITE" id="PS50110">
    <property type="entry name" value="RESPONSE_REGULATORY"/>
    <property type="match status" value="1"/>
</dbReference>
<sequence>MPDEAQVKDRILVVDDQPDSLRFIVDTLEHGGMGALVATSGQAAIELLSHVRPDLILMDAVMPGMTGFETTRQIKRDPDLAHVPVIFMTGLTDAEHAVAALESGGVDYIRKPIVIEEMLARIRVHLTNARISHRSRIALDGAGRRIVALDPDGALLWCTPQADELLNQIDPDRGTNAQHLPAPLLDVARRLMAEAPRPGSATRIEIGNSEVELVPVRSERPEETLFRIREIREEADVALLQTQIGLTQREAEVLLWISYGKPNRTISEILGISPRTVNKHLQQIFAKLGVETRAAAAALAVRVIAE</sequence>
<comment type="caution">
    <text evidence="5">The sequence shown here is derived from an EMBL/GenBank/DDBJ whole genome shotgun (WGS) entry which is preliminary data.</text>
</comment>
<dbReference type="Gene3D" id="1.10.10.10">
    <property type="entry name" value="Winged helix-like DNA-binding domain superfamily/Winged helix DNA-binding domain"/>
    <property type="match status" value="1"/>
</dbReference>
<dbReference type="SUPFAM" id="SSF46894">
    <property type="entry name" value="C-terminal effector domain of the bipartite response regulators"/>
    <property type="match status" value="1"/>
</dbReference>
<keyword evidence="2" id="KW-0597">Phosphoprotein</keyword>
<reference evidence="5 6" key="1">
    <citation type="submission" date="2019-12" db="EMBL/GenBank/DDBJ databases">
        <title>Genomic-based taxomic classification of the family Erythrobacteraceae.</title>
        <authorList>
            <person name="Xu L."/>
        </authorList>
    </citation>
    <scope>NUCLEOTIDE SEQUENCE [LARGE SCALE GENOMIC DNA]</scope>
    <source>
        <strain evidence="5 6">LMG 29518</strain>
    </source>
</reference>
<name>A0A6I4T6V3_9SPHN</name>
<dbReference type="PRINTS" id="PR00038">
    <property type="entry name" value="HTHLUXR"/>
</dbReference>
<dbReference type="InterPro" id="IPR000792">
    <property type="entry name" value="Tscrpt_reg_LuxR_C"/>
</dbReference>
<dbReference type="PROSITE" id="PS50043">
    <property type="entry name" value="HTH_LUXR_2"/>
    <property type="match status" value="1"/>
</dbReference>
<evidence type="ECO:0000259" key="3">
    <source>
        <dbReference type="PROSITE" id="PS50043"/>
    </source>
</evidence>
<dbReference type="GO" id="GO:0006355">
    <property type="term" value="P:regulation of DNA-templated transcription"/>
    <property type="evidence" value="ECO:0007669"/>
    <property type="project" value="InterPro"/>
</dbReference>
<accession>A0A6I4T6V3</accession>
<feature type="domain" description="HTH luxR-type" evidence="3">
    <location>
        <begin position="239"/>
        <end position="304"/>
    </location>
</feature>
<keyword evidence="1" id="KW-0238">DNA-binding</keyword>
<evidence type="ECO:0000259" key="4">
    <source>
        <dbReference type="PROSITE" id="PS50110"/>
    </source>
</evidence>